<organism evidence="2 3">
    <name type="scientific">Edaphobacter aggregans</name>
    <dbReference type="NCBI Taxonomy" id="570835"/>
    <lineage>
        <taxon>Bacteria</taxon>
        <taxon>Pseudomonadati</taxon>
        <taxon>Acidobacteriota</taxon>
        <taxon>Terriglobia</taxon>
        <taxon>Terriglobales</taxon>
        <taxon>Acidobacteriaceae</taxon>
        <taxon>Edaphobacter</taxon>
    </lineage>
</organism>
<sequence length="37" mass="3978">MRVAGLRNTHHTDDNNAGNRNQTQPHGPIPTASSALK</sequence>
<dbReference type="AlphaFoldDB" id="A0A428MNM1"/>
<dbReference type="EMBL" id="RSDW01000001">
    <property type="protein sequence ID" value="RSL18511.1"/>
    <property type="molecule type" value="Genomic_DNA"/>
</dbReference>
<evidence type="ECO:0000313" key="3">
    <source>
        <dbReference type="Proteomes" id="UP000269669"/>
    </source>
</evidence>
<proteinExistence type="predicted"/>
<name>A0A428MNM1_9BACT</name>
<evidence type="ECO:0000313" key="2">
    <source>
        <dbReference type="EMBL" id="RSL18511.1"/>
    </source>
</evidence>
<reference evidence="2 3" key="1">
    <citation type="submission" date="2018-12" db="EMBL/GenBank/DDBJ databases">
        <title>Sequencing of bacterial isolates from soil warming experiment in Harvard Forest, Massachusetts, USA.</title>
        <authorList>
            <person name="Deangelis K."/>
        </authorList>
    </citation>
    <scope>NUCLEOTIDE SEQUENCE [LARGE SCALE GENOMIC DNA]</scope>
    <source>
        <strain evidence="2 3">EB153</strain>
    </source>
</reference>
<keyword evidence="3" id="KW-1185">Reference proteome</keyword>
<protein>
    <submittedName>
        <fullName evidence="2">Uncharacterized protein</fullName>
    </submittedName>
</protein>
<gene>
    <name evidence="2" type="ORF">EDE15_4097</name>
</gene>
<feature type="compositionally biased region" description="Polar residues" evidence="1">
    <location>
        <begin position="15"/>
        <end position="37"/>
    </location>
</feature>
<accession>A0A428MNM1</accession>
<evidence type="ECO:0000256" key="1">
    <source>
        <dbReference type="SAM" id="MobiDB-lite"/>
    </source>
</evidence>
<dbReference type="Proteomes" id="UP000269669">
    <property type="component" value="Unassembled WGS sequence"/>
</dbReference>
<comment type="caution">
    <text evidence="2">The sequence shown here is derived from an EMBL/GenBank/DDBJ whole genome shotgun (WGS) entry which is preliminary data.</text>
</comment>
<feature type="region of interest" description="Disordered" evidence="1">
    <location>
        <begin position="1"/>
        <end position="37"/>
    </location>
</feature>